<keyword evidence="6 8" id="KW-0288">FMN</keyword>
<evidence type="ECO:0000256" key="6">
    <source>
        <dbReference type="ARBA" id="ARBA00022643"/>
    </source>
</evidence>
<evidence type="ECO:0000313" key="11">
    <source>
        <dbReference type="Proteomes" id="UP000199300"/>
    </source>
</evidence>
<dbReference type="InterPro" id="IPR010087">
    <property type="entry name" value="Flav_short"/>
</dbReference>
<evidence type="ECO:0000256" key="8">
    <source>
        <dbReference type="RuleBase" id="RU367037"/>
    </source>
</evidence>
<dbReference type="SUPFAM" id="SSF52218">
    <property type="entry name" value="Flavoproteins"/>
    <property type="match status" value="1"/>
</dbReference>
<evidence type="ECO:0000256" key="4">
    <source>
        <dbReference type="ARBA" id="ARBA00022448"/>
    </source>
</evidence>
<dbReference type="Proteomes" id="UP000199300">
    <property type="component" value="Unassembled WGS sequence"/>
</dbReference>
<dbReference type="PROSITE" id="PS50902">
    <property type="entry name" value="FLAVODOXIN_LIKE"/>
    <property type="match status" value="1"/>
</dbReference>
<evidence type="ECO:0000256" key="1">
    <source>
        <dbReference type="ARBA" id="ARBA00001917"/>
    </source>
</evidence>
<evidence type="ECO:0000313" key="10">
    <source>
        <dbReference type="EMBL" id="SEN85560.1"/>
    </source>
</evidence>
<dbReference type="PANTHER" id="PTHR42809">
    <property type="entry name" value="FLAVODOXIN 2"/>
    <property type="match status" value="1"/>
</dbReference>
<dbReference type="Pfam" id="PF00258">
    <property type="entry name" value="Flavodoxin_1"/>
    <property type="match status" value="1"/>
</dbReference>
<reference evidence="10 11" key="1">
    <citation type="submission" date="2016-10" db="EMBL/GenBank/DDBJ databases">
        <authorList>
            <person name="de Groot N.N."/>
        </authorList>
    </citation>
    <scope>NUCLEOTIDE SEQUENCE [LARGE SCALE GENOMIC DNA]</scope>
    <source>
        <strain evidence="10 11">CGMCC 1.10434</strain>
    </source>
</reference>
<keyword evidence="11" id="KW-1185">Reference proteome</keyword>
<dbReference type="RefSeq" id="WP_091495228.1">
    <property type="nucleotide sequence ID" value="NZ_FODJ01000002.1"/>
</dbReference>
<dbReference type="STRING" id="872970.SAMN04488134_102104"/>
<evidence type="ECO:0000256" key="7">
    <source>
        <dbReference type="ARBA" id="ARBA00022982"/>
    </source>
</evidence>
<name>A0A1H8JXY9_9BACI</name>
<evidence type="ECO:0000256" key="3">
    <source>
        <dbReference type="ARBA" id="ARBA00005267"/>
    </source>
</evidence>
<dbReference type="InterPro" id="IPR029039">
    <property type="entry name" value="Flavoprotein-like_sf"/>
</dbReference>
<comment type="cofactor">
    <cofactor evidence="1 8">
        <name>FMN</name>
        <dbReference type="ChEBI" id="CHEBI:58210"/>
    </cofactor>
</comment>
<dbReference type="GO" id="GO:0010181">
    <property type="term" value="F:FMN binding"/>
    <property type="evidence" value="ECO:0007669"/>
    <property type="project" value="UniProtKB-UniRule"/>
</dbReference>
<proteinExistence type="inferred from homology"/>
<organism evidence="10 11">
    <name type="scientific">Amphibacillus marinus</name>
    <dbReference type="NCBI Taxonomy" id="872970"/>
    <lineage>
        <taxon>Bacteria</taxon>
        <taxon>Bacillati</taxon>
        <taxon>Bacillota</taxon>
        <taxon>Bacilli</taxon>
        <taxon>Bacillales</taxon>
        <taxon>Bacillaceae</taxon>
        <taxon>Amphibacillus</taxon>
    </lineage>
</organism>
<dbReference type="GO" id="GO:0016651">
    <property type="term" value="F:oxidoreductase activity, acting on NAD(P)H"/>
    <property type="evidence" value="ECO:0007669"/>
    <property type="project" value="UniProtKB-ARBA"/>
</dbReference>
<sequence length="146" mass="16352">MKMVIVFASMSGNTEELAEIIEQELKQSNAKVSIFQIGLDDIMAFDLVQYDVILFGTYTWGDGDLPYELEDFYDDIEAEDLTGKKVALFGSCDSFYPVFGGALDKMAEQFRKTGAQVLEPIVKVDLAADDTDLERCRKLARAALER</sequence>
<dbReference type="Gene3D" id="3.40.50.360">
    <property type="match status" value="1"/>
</dbReference>
<dbReference type="AlphaFoldDB" id="A0A1H8JXY9"/>
<keyword evidence="4 8" id="KW-0813">Transport</keyword>
<dbReference type="InterPro" id="IPR001226">
    <property type="entry name" value="Flavodoxin_CS"/>
</dbReference>
<dbReference type="EMBL" id="FODJ01000002">
    <property type="protein sequence ID" value="SEN85560.1"/>
    <property type="molecule type" value="Genomic_DNA"/>
</dbReference>
<gene>
    <name evidence="10" type="ORF">SAMN04488134_102104</name>
</gene>
<comment type="similarity">
    <text evidence="3 8">Belongs to the flavodoxin family.</text>
</comment>
<dbReference type="PANTHER" id="PTHR42809:SF1">
    <property type="entry name" value="FLAVODOXIN 1"/>
    <property type="match status" value="1"/>
</dbReference>
<comment type="function">
    <text evidence="2 8">Low-potential electron donor to a number of redox enzymes.</text>
</comment>
<keyword evidence="7 8" id="KW-0249">Electron transport</keyword>
<evidence type="ECO:0000256" key="5">
    <source>
        <dbReference type="ARBA" id="ARBA00022630"/>
    </source>
</evidence>
<dbReference type="GO" id="GO:0009055">
    <property type="term" value="F:electron transfer activity"/>
    <property type="evidence" value="ECO:0007669"/>
    <property type="project" value="UniProtKB-UniRule"/>
</dbReference>
<evidence type="ECO:0000256" key="2">
    <source>
        <dbReference type="ARBA" id="ARBA00003297"/>
    </source>
</evidence>
<dbReference type="PROSITE" id="PS00201">
    <property type="entry name" value="FLAVODOXIN"/>
    <property type="match status" value="1"/>
</dbReference>
<dbReference type="OrthoDB" id="9790745at2"/>
<protein>
    <recommendedName>
        <fullName evidence="8">Flavodoxin</fullName>
    </recommendedName>
</protein>
<feature type="domain" description="Flavodoxin-like" evidence="9">
    <location>
        <begin position="3"/>
        <end position="144"/>
    </location>
</feature>
<dbReference type="NCBIfam" id="NF005216">
    <property type="entry name" value="PRK06703.1"/>
    <property type="match status" value="1"/>
</dbReference>
<evidence type="ECO:0000259" key="9">
    <source>
        <dbReference type="PROSITE" id="PS50902"/>
    </source>
</evidence>
<keyword evidence="5 8" id="KW-0285">Flavoprotein</keyword>
<dbReference type="InterPro" id="IPR050619">
    <property type="entry name" value="Flavodoxin"/>
</dbReference>
<accession>A0A1H8JXY9</accession>
<dbReference type="InterPro" id="IPR008254">
    <property type="entry name" value="Flavodoxin/NO_synth"/>
</dbReference>
<dbReference type="NCBIfam" id="TIGR01753">
    <property type="entry name" value="flav_short"/>
    <property type="match status" value="1"/>
</dbReference>
<dbReference type="NCBIfam" id="NF005246">
    <property type="entry name" value="PRK06756.1"/>
    <property type="match status" value="1"/>
</dbReference>